<gene>
    <name evidence="1" type="ORF">D2962_16010</name>
</gene>
<protein>
    <submittedName>
        <fullName evidence="1">NYN domain-containing protein</fullName>
    </submittedName>
</protein>
<sequence>MPGNHEEYLLVDGYNIINAWPELDEAKNTSLEAAREKLLDIMADYAGHTGVEVIVVFDAHQVEKSRRVQYVKNGVQVVFTKEGETADHYIEKMADLLGRQEKVRVATSDWIEQQIVMGRGAIRISARDLYREVKDIVDKRRAREKKDKNEKQTIGDRVDPRIWEIIEKNMRQNG</sequence>
<dbReference type="Pfam" id="PF05991">
    <property type="entry name" value="NYN_YacP"/>
    <property type="match status" value="1"/>
</dbReference>
<proteinExistence type="predicted"/>
<dbReference type="AlphaFoldDB" id="A0A3G2RAZ6"/>
<dbReference type="InterPro" id="IPR010298">
    <property type="entry name" value="YacP-like"/>
</dbReference>
<keyword evidence="2" id="KW-1185">Reference proteome</keyword>
<dbReference type="CDD" id="cd10912">
    <property type="entry name" value="PIN_YacP-like"/>
    <property type="match status" value="1"/>
</dbReference>
<dbReference type="EMBL" id="CP033169">
    <property type="protein sequence ID" value="AYO31907.1"/>
    <property type="molecule type" value="Genomic_DNA"/>
</dbReference>
<dbReference type="Proteomes" id="UP000280960">
    <property type="component" value="Chromosome"/>
</dbReference>
<evidence type="ECO:0000313" key="1">
    <source>
        <dbReference type="EMBL" id="AYO31907.1"/>
    </source>
</evidence>
<accession>A0A3G2RAZ6</accession>
<dbReference type="PANTHER" id="PTHR34547">
    <property type="entry name" value="YACP-LIKE NYN DOMAIN PROTEIN"/>
    <property type="match status" value="1"/>
</dbReference>
<name>A0A3G2RAZ6_9FIRM</name>
<dbReference type="PANTHER" id="PTHR34547:SF1">
    <property type="entry name" value="YACP-LIKE NYN DOMAIN PROTEIN"/>
    <property type="match status" value="1"/>
</dbReference>
<dbReference type="RefSeq" id="WP_120765922.1">
    <property type="nucleotide sequence ID" value="NZ_CP033169.1"/>
</dbReference>
<evidence type="ECO:0000313" key="2">
    <source>
        <dbReference type="Proteomes" id="UP000280960"/>
    </source>
</evidence>
<dbReference type="KEGG" id="bacg:D2962_16010"/>
<reference evidence="1 2" key="1">
    <citation type="submission" date="2018-10" db="EMBL/GenBank/DDBJ databases">
        <authorList>
            <person name="Zhang X."/>
        </authorList>
    </citation>
    <scope>NUCLEOTIDE SEQUENCE [LARGE SCALE GENOMIC DNA]</scope>
    <source>
        <strain evidence="1 2">SK-G1</strain>
    </source>
</reference>
<organism evidence="1 2">
    <name type="scientific">Biomaibacter acetigenes</name>
    <dbReference type="NCBI Taxonomy" id="2316383"/>
    <lineage>
        <taxon>Bacteria</taxon>
        <taxon>Bacillati</taxon>
        <taxon>Bacillota</taxon>
        <taxon>Clostridia</taxon>
        <taxon>Thermosediminibacterales</taxon>
        <taxon>Tepidanaerobacteraceae</taxon>
        <taxon>Biomaibacter</taxon>
    </lineage>
</organism>